<dbReference type="PANTHER" id="PTHR42188">
    <property type="entry name" value="23S RRNA-SPECIFIC ENDONUCLEASE VAPC20"/>
    <property type="match status" value="1"/>
</dbReference>
<evidence type="ECO:0000313" key="1">
    <source>
        <dbReference type="EMBL" id="MFC4986885.1"/>
    </source>
</evidence>
<dbReference type="InterPro" id="IPR039018">
    <property type="entry name" value="VapC20-like"/>
</dbReference>
<gene>
    <name evidence="1" type="ORF">ACFPFO_03680</name>
</gene>
<accession>A0ABD5QAX8</accession>
<dbReference type="Proteomes" id="UP001595925">
    <property type="component" value="Unassembled WGS sequence"/>
</dbReference>
<dbReference type="AlphaFoldDB" id="A0ABD5QAX8"/>
<keyword evidence="2" id="KW-1185">Reference proteome</keyword>
<dbReference type="RefSeq" id="WP_224829141.1">
    <property type="nucleotide sequence ID" value="NZ_JAIVEF010000015.1"/>
</dbReference>
<reference evidence="1 2" key="1">
    <citation type="journal article" date="2019" name="Int. J. Syst. Evol. Microbiol.">
        <title>The Global Catalogue of Microorganisms (GCM) 10K type strain sequencing project: providing services to taxonomists for standard genome sequencing and annotation.</title>
        <authorList>
            <consortium name="The Broad Institute Genomics Platform"/>
            <consortium name="The Broad Institute Genome Sequencing Center for Infectious Disease"/>
            <person name="Wu L."/>
            <person name="Ma J."/>
        </authorList>
    </citation>
    <scope>NUCLEOTIDE SEQUENCE [LARGE SCALE GENOMIC DNA]</scope>
    <source>
        <strain evidence="1 2">CGMCC 1.15824</strain>
    </source>
</reference>
<dbReference type="SUPFAM" id="SSF88723">
    <property type="entry name" value="PIN domain-like"/>
    <property type="match status" value="1"/>
</dbReference>
<dbReference type="Gene3D" id="3.40.50.1010">
    <property type="entry name" value="5'-nuclease"/>
    <property type="match status" value="1"/>
</dbReference>
<dbReference type="PANTHER" id="PTHR42188:SF1">
    <property type="entry name" value="23S RRNA-SPECIFIC ENDONUCLEASE VAPC20"/>
    <property type="match status" value="1"/>
</dbReference>
<name>A0ABD5QAX8_9EURY</name>
<comment type="caution">
    <text evidence="1">The sequence shown here is derived from an EMBL/GenBank/DDBJ whole genome shotgun (WGS) entry which is preliminary data.</text>
</comment>
<evidence type="ECO:0000313" key="2">
    <source>
        <dbReference type="Proteomes" id="UP001595925"/>
    </source>
</evidence>
<organism evidence="1 2">
    <name type="scientific">Saliphagus infecundisoli</name>
    <dbReference type="NCBI Taxonomy" id="1849069"/>
    <lineage>
        <taxon>Archaea</taxon>
        <taxon>Methanobacteriati</taxon>
        <taxon>Methanobacteriota</taxon>
        <taxon>Stenosarchaea group</taxon>
        <taxon>Halobacteria</taxon>
        <taxon>Halobacteriales</taxon>
        <taxon>Natrialbaceae</taxon>
        <taxon>Saliphagus</taxon>
    </lineage>
</organism>
<protein>
    <submittedName>
        <fullName evidence="1">Type II toxin-antitoxin system VapC family toxin</fullName>
    </submittedName>
</protein>
<proteinExistence type="predicted"/>
<dbReference type="InterPro" id="IPR029060">
    <property type="entry name" value="PIN-like_dom_sf"/>
</dbReference>
<dbReference type="EMBL" id="JBHSJG010000012">
    <property type="protein sequence ID" value="MFC4986885.1"/>
    <property type="molecule type" value="Genomic_DNA"/>
</dbReference>
<sequence>MTILVDTGVLYADHDCDASRHDGATGALEAVYDGEFGQPYVSDYIYDEAVTLTLTRGGSFTPAKHLGDKLRGVEQYPGVYELLHVSTAVFTDAVEIFEQYDDQALSFTDATTVALSRRYDLDGVMSFDDDFDGIVNRIDPATV</sequence>